<evidence type="ECO:0000313" key="2">
    <source>
        <dbReference type="Proteomes" id="UP000741360"/>
    </source>
</evidence>
<dbReference type="SUPFAM" id="SSF56235">
    <property type="entry name" value="N-terminal nucleophile aminohydrolases (Ntn hydrolases)"/>
    <property type="match status" value="1"/>
</dbReference>
<dbReference type="EMBL" id="JACPSX010000260">
    <property type="protein sequence ID" value="MBI3016047.1"/>
    <property type="molecule type" value="Genomic_DNA"/>
</dbReference>
<sequence length="279" mass="30556">METYFSKRGIVRILLGLFVVSLILAFATTGISWAKRPVSGTHGMVVSNHYLASEAGLRILQKGGTVADAAVATAAVLGVVEPWFSNILGGGTWALHYDRKTGNVTALEGVGPAPTHATAEFFRNPDLAGYGMHQANVPGAWDGWMQLLKEFGKLSLKDILAPAIELAETGVPVDPDFVEWNARLKDEIATMPDTAAIYLKDGKPYKVGDIIYQKDMAKTYRELVEVERKNLGKGRKEALQAASDYFYRGPIARKIVDFSKRTGGLFELKDFESFHAEFA</sequence>
<accession>A0A932GRR7</accession>
<dbReference type="InterPro" id="IPR029055">
    <property type="entry name" value="Ntn_hydrolases_N"/>
</dbReference>
<dbReference type="Pfam" id="PF01019">
    <property type="entry name" value="G_glu_transpept"/>
    <property type="match status" value="1"/>
</dbReference>
<dbReference type="PANTHER" id="PTHR43881">
    <property type="entry name" value="GAMMA-GLUTAMYLTRANSPEPTIDASE (AFU_ORTHOLOGUE AFUA_4G13580)"/>
    <property type="match status" value="1"/>
</dbReference>
<dbReference type="PANTHER" id="PTHR43881:SF1">
    <property type="entry name" value="GAMMA-GLUTAMYLTRANSPEPTIDASE (AFU_ORTHOLOGUE AFUA_4G13580)"/>
    <property type="match status" value="1"/>
</dbReference>
<comment type="caution">
    <text evidence="1">The sequence shown here is derived from an EMBL/GenBank/DDBJ whole genome shotgun (WGS) entry which is preliminary data.</text>
</comment>
<proteinExistence type="predicted"/>
<name>A0A932GRR7_UNCTE</name>
<dbReference type="PRINTS" id="PR01210">
    <property type="entry name" value="GGTRANSPTASE"/>
</dbReference>
<gene>
    <name evidence="1" type="ORF">HYY65_13535</name>
</gene>
<organism evidence="1 2">
    <name type="scientific">Tectimicrobiota bacterium</name>
    <dbReference type="NCBI Taxonomy" id="2528274"/>
    <lineage>
        <taxon>Bacteria</taxon>
        <taxon>Pseudomonadati</taxon>
        <taxon>Nitrospinota/Tectimicrobiota group</taxon>
        <taxon>Candidatus Tectimicrobiota</taxon>
    </lineage>
</organism>
<dbReference type="Proteomes" id="UP000741360">
    <property type="component" value="Unassembled WGS sequence"/>
</dbReference>
<dbReference type="AlphaFoldDB" id="A0A932GRR7"/>
<evidence type="ECO:0000313" key="1">
    <source>
        <dbReference type="EMBL" id="MBI3016047.1"/>
    </source>
</evidence>
<reference evidence="1" key="1">
    <citation type="submission" date="2020-07" db="EMBL/GenBank/DDBJ databases">
        <title>Huge and variable diversity of episymbiotic CPR bacteria and DPANN archaea in groundwater ecosystems.</title>
        <authorList>
            <person name="He C.Y."/>
            <person name="Keren R."/>
            <person name="Whittaker M."/>
            <person name="Farag I.F."/>
            <person name="Doudna J."/>
            <person name="Cate J.H.D."/>
            <person name="Banfield J.F."/>
        </authorList>
    </citation>
    <scope>NUCLEOTIDE SEQUENCE</scope>
    <source>
        <strain evidence="1">NC_groundwater_717_Ag_S-0.2um_59_8</strain>
    </source>
</reference>
<dbReference type="InterPro" id="IPR052896">
    <property type="entry name" value="GGT-like_enzyme"/>
</dbReference>
<protein>
    <submittedName>
        <fullName evidence="1">Gamma-glutamyltransferase</fullName>
    </submittedName>
</protein>
<feature type="non-terminal residue" evidence="1">
    <location>
        <position position="279"/>
    </location>
</feature>